<sequence>MVTRKFYAGPLVLLCHLRNLLLVLVPIVSAQSTPSSTQCLSAPCEFVGECRDKYNTCGDTTAHCNSESIWVPACGGGGGIYKPSTGDTTTVSSPAPAPALTYSTPPILMPTTTNTMTTQQTITAEPTTAWESWMSEDTEGGVIGLTTGHEGEGNYTQSNGTDTWFNGDTWQNGRNDTEEESLIDKIDFWDNSDTSGSNTIGAMSLTSLALLFALPALF</sequence>
<reference evidence="3 4" key="1">
    <citation type="submission" date="2024-10" db="EMBL/GenBank/DDBJ databases">
        <title>Updated reference genomes for cyclostephanoid diatoms.</title>
        <authorList>
            <person name="Roberts W.R."/>
            <person name="Alverson A.J."/>
        </authorList>
    </citation>
    <scope>NUCLEOTIDE SEQUENCE [LARGE SCALE GENOMIC DNA]</scope>
    <source>
        <strain evidence="3 4">AJA232-27</strain>
    </source>
</reference>
<gene>
    <name evidence="3" type="ORF">ACHAWU_005638</name>
</gene>
<organism evidence="3 4">
    <name type="scientific">Discostella pseudostelligera</name>
    <dbReference type="NCBI Taxonomy" id="259834"/>
    <lineage>
        <taxon>Eukaryota</taxon>
        <taxon>Sar</taxon>
        <taxon>Stramenopiles</taxon>
        <taxon>Ochrophyta</taxon>
        <taxon>Bacillariophyta</taxon>
        <taxon>Coscinodiscophyceae</taxon>
        <taxon>Thalassiosirophycidae</taxon>
        <taxon>Stephanodiscales</taxon>
        <taxon>Stephanodiscaceae</taxon>
        <taxon>Discostella</taxon>
    </lineage>
</organism>
<feature type="signal peptide" evidence="2">
    <location>
        <begin position="1"/>
        <end position="30"/>
    </location>
</feature>
<evidence type="ECO:0000256" key="1">
    <source>
        <dbReference type="SAM" id="MobiDB-lite"/>
    </source>
</evidence>
<evidence type="ECO:0000313" key="4">
    <source>
        <dbReference type="Proteomes" id="UP001530293"/>
    </source>
</evidence>
<keyword evidence="2" id="KW-0732">Signal</keyword>
<proteinExistence type="predicted"/>
<feature type="chain" id="PRO_5044826128" evidence="2">
    <location>
        <begin position="31"/>
        <end position="218"/>
    </location>
</feature>
<feature type="region of interest" description="Disordered" evidence="1">
    <location>
        <begin position="87"/>
        <end position="112"/>
    </location>
</feature>
<dbReference type="Proteomes" id="UP001530293">
    <property type="component" value="Unassembled WGS sequence"/>
</dbReference>
<dbReference type="AlphaFoldDB" id="A0ABD3M061"/>
<evidence type="ECO:0000256" key="2">
    <source>
        <dbReference type="SAM" id="SignalP"/>
    </source>
</evidence>
<dbReference type="EMBL" id="JALLBG020000313">
    <property type="protein sequence ID" value="KAL3756134.1"/>
    <property type="molecule type" value="Genomic_DNA"/>
</dbReference>
<comment type="caution">
    <text evidence="3">The sequence shown here is derived from an EMBL/GenBank/DDBJ whole genome shotgun (WGS) entry which is preliminary data.</text>
</comment>
<accession>A0ABD3M061</accession>
<keyword evidence="4" id="KW-1185">Reference proteome</keyword>
<name>A0ABD3M061_9STRA</name>
<evidence type="ECO:0000313" key="3">
    <source>
        <dbReference type="EMBL" id="KAL3756134.1"/>
    </source>
</evidence>
<protein>
    <submittedName>
        <fullName evidence="3">Uncharacterized protein</fullName>
    </submittedName>
</protein>